<gene>
    <name evidence="2" type="ORF">AS030_15845</name>
</gene>
<dbReference type="FunFam" id="1.10.3210.10:FF:000026">
    <property type="entry name" value="Metal-dependent phosphohydrolase"/>
    <property type="match status" value="1"/>
</dbReference>
<dbReference type="Pfam" id="PF01966">
    <property type="entry name" value="HD"/>
    <property type="match status" value="1"/>
</dbReference>
<dbReference type="AlphaFoldDB" id="A0A0V8J422"/>
<name>A0A0V8J422_9BACL</name>
<sequence length="325" mass="37611">MKNIYSDDLYGEFELEDVLCRLIESAPIQRLKGVLQGGASYLVCPEWNVTRYEHSLGVMLLIRRLGGSLEEQIAGLLHDVSHTAFSHVVDTVLKRSEEDYHEEIFHTVIEDSEIPSLLQDYGYSTDLLNGDFFIMEQNLPDLCADRIDYTLRDMYQQGKITKDETLAFLRSLSVHEGKLYVRSLEDARWFVETYYKEVIEYFLHPLNVYSYEALSSILKRALECKIITMPDFLLDDAGLLQKVQKHGDEEIQRAVNELMNFSGELEETEDDYEIHRISKLRLIDPLVMQDGRLGRASVLSEEIRLMNQAARERATKGVYLRVKVI</sequence>
<evidence type="ECO:0000259" key="1">
    <source>
        <dbReference type="PROSITE" id="PS51831"/>
    </source>
</evidence>
<dbReference type="SMART" id="SM00471">
    <property type="entry name" value="HDc"/>
    <property type="match status" value="1"/>
</dbReference>
<dbReference type="OrthoDB" id="9814017at2"/>
<reference evidence="2 3" key="1">
    <citation type="journal article" date="2014" name="Antonie Van Leeuwenhoek">
        <title>Fictibacillus enclensis sp. nov., isolated from marine sediment.</title>
        <authorList>
            <person name="Dastager S.G."/>
            <person name="Mawlankar R."/>
            <person name="Srinivasan K."/>
            <person name="Tang S.K."/>
            <person name="Lee J.C."/>
            <person name="Ramana V.V."/>
            <person name="Shouche Y.S."/>
        </authorList>
    </citation>
    <scope>NUCLEOTIDE SEQUENCE [LARGE SCALE GENOMIC DNA]</scope>
    <source>
        <strain evidence="2 3">NIO-1003</strain>
    </source>
</reference>
<evidence type="ECO:0000313" key="2">
    <source>
        <dbReference type="EMBL" id="KSU81761.1"/>
    </source>
</evidence>
<dbReference type="InterPro" id="IPR050135">
    <property type="entry name" value="dGTPase-like"/>
</dbReference>
<dbReference type="Gene3D" id="1.10.3210.10">
    <property type="entry name" value="Hypothetical protein af1432"/>
    <property type="match status" value="1"/>
</dbReference>
<dbReference type="EMBL" id="LNQN01000005">
    <property type="protein sequence ID" value="KSU81761.1"/>
    <property type="molecule type" value="Genomic_DNA"/>
</dbReference>
<dbReference type="PROSITE" id="PS51831">
    <property type="entry name" value="HD"/>
    <property type="match status" value="1"/>
</dbReference>
<dbReference type="RefSeq" id="WP_061973301.1">
    <property type="nucleotide sequence ID" value="NZ_FMAV01000003.1"/>
</dbReference>
<dbReference type="CDD" id="cd00077">
    <property type="entry name" value="HDc"/>
    <property type="match status" value="1"/>
</dbReference>
<organism evidence="2 3">
    <name type="scientific">Fictibacillus enclensis</name>
    <dbReference type="NCBI Taxonomy" id="1017270"/>
    <lineage>
        <taxon>Bacteria</taxon>
        <taxon>Bacillati</taxon>
        <taxon>Bacillota</taxon>
        <taxon>Bacilli</taxon>
        <taxon>Bacillales</taxon>
        <taxon>Fictibacillaceae</taxon>
        <taxon>Fictibacillus</taxon>
    </lineage>
</organism>
<keyword evidence="3" id="KW-1185">Reference proteome</keyword>
<dbReference type="Proteomes" id="UP000054099">
    <property type="component" value="Unassembled WGS sequence"/>
</dbReference>
<comment type="caution">
    <text evidence="2">The sequence shown here is derived from an EMBL/GenBank/DDBJ whole genome shotgun (WGS) entry which is preliminary data.</text>
</comment>
<protein>
    <recommendedName>
        <fullName evidence="1">HD domain-containing protein</fullName>
    </recommendedName>
</protein>
<dbReference type="SUPFAM" id="SSF109604">
    <property type="entry name" value="HD-domain/PDEase-like"/>
    <property type="match status" value="1"/>
</dbReference>
<proteinExistence type="predicted"/>
<dbReference type="PANTHER" id="PTHR11373:SF41">
    <property type="entry name" value="METAL-DEPENDENT PHOSPHOHYDROLASE"/>
    <property type="match status" value="1"/>
</dbReference>
<feature type="domain" description="HD" evidence="1">
    <location>
        <begin position="51"/>
        <end position="150"/>
    </location>
</feature>
<accession>A0A0V8J422</accession>
<dbReference type="GO" id="GO:0008832">
    <property type="term" value="F:dGTPase activity"/>
    <property type="evidence" value="ECO:0007669"/>
    <property type="project" value="TreeGrafter"/>
</dbReference>
<dbReference type="PANTHER" id="PTHR11373">
    <property type="entry name" value="DEOXYNUCLEOSIDE TRIPHOSPHATE TRIPHOSPHOHYDROLASE"/>
    <property type="match status" value="1"/>
</dbReference>
<dbReference type="InterPro" id="IPR006674">
    <property type="entry name" value="HD_domain"/>
</dbReference>
<dbReference type="InterPro" id="IPR003607">
    <property type="entry name" value="HD/PDEase_dom"/>
</dbReference>
<evidence type="ECO:0000313" key="3">
    <source>
        <dbReference type="Proteomes" id="UP000054099"/>
    </source>
</evidence>
<dbReference type="GO" id="GO:0006203">
    <property type="term" value="P:dGTP catabolic process"/>
    <property type="evidence" value="ECO:0007669"/>
    <property type="project" value="TreeGrafter"/>
</dbReference>